<dbReference type="CDD" id="cd12458">
    <property type="entry name" value="RRM_AtC3H46_like"/>
    <property type="match status" value="1"/>
</dbReference>
<feature type="compositionally biased region" description="Polar residues" evidence="7">
    <location>
        <begin position="1329"/>
        <end position="1355"/>
    </location>
</feature>
<feature type="region of interest" description="Disordered" evidence="7">
    <location>
        <begin position="1188"/>
        <end position="1212"/>
    </location>
</feature>
<feature type="region of interest" description="Disordered" evidence="7">
    <location>
        <begin position="65"/>
        <end position="112"/>
    </location>
</feature>
<keyword evidence="4 6" id="KW-0694">RNA-binding</keyword>
<feature type="compositionally biased region" description="Basic and acidic residues" evidence="7">
    <location>
        <begin position="103"/>
        <end position="112"/>
    </location>
</feature>
<evidence type="ECO:0000313" key="9">
    <source>
        <dbReference type="EMBL" id="KAG2250650.1"/>
    </source>
</evidence>
<dbReference type="InterPro" id="IPR034365">
    <property type="entry name" value="AtC3H46-like_RRM"/>
</dbReference>
<gene>
    <name evidence="9" type="ORF">Bca52824_080786</name>
</gene>
<reference evidence="9 10" key="1">
    <citation type="submission" date="2020-02" db="EMBL/GenBank/DDBJ databases">
        <authorList>
            <person name="Ma Q."/>
            <person name="Huang Y."/>
            <person name="Song X."/>
            <person name="Pei D."/>
        </authorList>
    </citation>
    <scope>NUCLEOTIDE SEQUENCE [LARGE SCALE GENOMIC DNA]</scope>
    <source>
        <strain evidence="9">Sxm20200214</strain>
        <tissue evidence="9">Leaf</tissue>
    </source>
</reference>
<feature type="region of interest" description="Disordered" evidence="7">
    <location>
        <begin position="408"/>
        <end position="429"/>
    </location>
</feature>
<dbReference type="PANTHER" id="PTHR24009:SF20">
    <property type="entry name" value="RNA-BINDING (RRM_RBD_RNP MOTIFS) FAMILY PROTEIN"/>
    <property type="match status" value="1"/>
</dbReference>
<keyword evidence="10" id="KW-1185">Reference proteome</keyword>
<accession>A0A8X7TQD6</accession>
<feature type="domain" description="RRM" evidence="8">
    <location>
        <begin position="221"/>
        <end position="308"/>
    </location>
</feature>
<dbReference type="PROSITE" id="PS50102">
    <property type="entry name" value="RRM"/>
    <property type="match status" value="1"/>
</dbReference>
<evidence type="ECO:0000256" key="6">
    <source>
        <dbReference type="PROSITE-ProRule" id="PRU00176"/>
    </source>
</evidence>
<dbReference type="SUPFAM" id="SSF54928">
    <property type="entry name" value="RNA-binding domain, RBD"/>
    <property type="match status" value="1"/>
</dbReference>
<sequence length="1471" mass="166757">MDPDDPTSIIFKKIRTLEPDNAPKLIGYFLLQDMEQTDLIRLAFGPDTLLQTFCRQAKSVLGLSSNGNHISRPHHHQPLSQSSPSNGFFDFSRNPNPNFDSSPFRDGEEQHLSNRLSFPDEEDPFASLHKRSFSADGEPEEPGFGVGGGGAGYRFPQTGLVDGFDSSGVESGYVCLQREGMMRMKLAQQQRMAQLMALRQGEESGYYYSPSRHERDDSVSRQIYLTFPSESSFTDADVSSYFSDFGAVEDVRIPYQQQRMYGFVTFSNAETVRIVLARGNPHFICDSRVLVKPYKEKGKILQNKWQQQQLQQLLERGNYSPSSPSEMDLYECHLGPRMFSRNTQEMMRRKADAQHAIEVELQRRRFLALQLPGRENESVHHLQRSLSIGSPSHLPPRFNHSLLFQPESSMEETTEGDSDRGESHLHLVPNNNKVCGYSNEFHKRQETSPENTLPDSLFGFPIKSEEALQTESDTKAEEWVCVEKEKEENFNHLMDSSVERTRDPCCLMKTHFLKPYVTSIDGPVAELPRRRRVSVSSSDVKVPTLRSFGNGAGSIDRNFISWMRKMEALHEPTWRKAGIFEAIKASTFKISKNPSLIQALVDKWCPETKSFVFPWGEATITLEDVMVLLGFSVLGSSVFASVESSEMRDAVKKLEKARTKIMGGKGGQVRQSQWTLRFGDRDDPLEHEAFLAMWLSHLVFPHMSRRSISRHVFPVAVRLARGERVALAPAVLASVYRDLGAITGDESYHPKSLLKLVQVWTWERFKNVRPKAKEIPKGEPRISRWDGLQKKYENVRLSLDDFEWRPYTKPLQNWNPLRFYVEEAMWVNVDNSLDDEFVAFARCVRSSQLVGIGFVEDYYPNRVAMQFGFSQDLPGLVTRHSSDYTEKEAWDDYNKSLVGLKLYMPSRLAAGSVTMRYRDWWVKSVSQFLGFEESNETCGASNAGDDGAFPEAQPLSEVLQKLGEGFPAKLKRPRKLRIARRMGSVSVEMPLSELFHKELAKRTSEHLRGKRAREDDDDDENHTDSYDDITISQLVKCRKKDVGDTSESLGIRRRDKEYKKDSRICQELASKDNETVAPQVIEPQNDEEETRSEAVETVVMIPCIGDTVLSPMKAGETCVDVNRSEAVETVVDAGTKEAECVLHDERLKHRKLTTEELALNLEARFMKVPSEKDEKDDGLSIGQAMRLRRKKTAMRPSDENHSLDPPPTVLPSREVGQKLRKEFSEKLKRSRDLRTPTNVRSKIVESGGSASREVPNTELFQKEEVVKRKSEHLGDKRARNITTAEMVIDREKGVRDASESLGKRNSGRLERENNDSWIRQKIDTKDETVAQQEETGNKTGKNTVLSSANGNNSSDPPLGANGGIVDTVLSRPETRQKCDDEVGVIGINTEKKKAIVAGGSKDEKCVLHEDGQNLRSSEEEDDGKSLKHTNLAIDEISLSLEARMMKVEKTLAKIREWKTIETNQAKNGIYA</sequence>
<dbReference type="InterPro" id="IPR056276">
    <property type="entry name" value="AtC3H46-like_PABC-like"/>
</dbReference>
<dbReference type="InterPro" id="IPR000504">
    <property type="entry name" value="RRM_dom"/>
</dbReference>
<dbReference type="Pfam" id="PF00076">
    <property type="entry name" value="RRM_1"/>
    <property type="match status" value="1"/>
</dbReference>
<evidence type="ECO:0000256" key="3">
    <source>
        <dbReference type="ARBA" id="ARBA00022833"/>
    </source>
</evidence>
<protein>
    <recommendedName>
        <fullName evidence="8">RRM domain-containing protein</fullName>
    </recommendedName>
</protein>
<dbReference type="Pfam" id="PF23182">
    <property type="entry name" value="PABC_AtC3H46"/>
    <property type="match status" value="1"/>
</dbReference>
<dbReference type="SMART" id="SM00360">
    <property type="entry name" value="RRM"/>
    <property type="match status" value="1"/>
</dbReference>
<dbReference type="GO" id="GO:0003723">
    <property type="term" value="F:RNA binding"/>
    <property type="evidence" value="ECO:0007669"/>
    <property type="project" value="UniProtKB-UniRule"/>
</dbReference>
<dbReference type="InterPro" id="IPR012677">
    <property type="entry name" value="Nucleotide-bd_a/b_plait_sf"/>
</dbReference>
<keyword evidence="3" id="KW-0862">Zinc</keyword>
<dbReference type="PANTHER" id="PTHR24009">
    <property type="entry name" value="RNA-BINDING (RRM/RBD/RNP MOTIFS)"/>
    <property type="match status" value="1"/>
</dbReference>
<evidence type="ECO:0000256" key="5">
    <source>
        <dbReference type="ARBA" id="ARBA00023125"/>
    </source>
</evidence>
<evidence type="ECO:0000256" key="1">
    <source>
        <dbReference type="ARBA" id="ARBA00022723"/>
    </source>
</evidence>
<proteinExistence type="predicted"/>
<evidence type="ECO:0000256" key="4">
    <source>
        <dbReference type="ARBA" id="ARBA00022884"/>
    </source>
</evidence>
<evidence type="ECO:0000313" key="10">
    <source>
        <dbReference type="Proteomes" id="UP000886595"/>
    </source>
</evidence>
<evidence type="ECO:0000256" key="7">
    <source>
        <dbReference type="SAM" id="MobiDB-lite"/>
    </source>
</evidence>
<dbReference type="Gene3D" id="3.30.70.330">
    <property type="match status" value="1"/>
</dbReference>
<dbReference type="FunFam" id="3.30.70.330:FF:000678">
    <property type="entry name" value="zinc finger CCCH domain-containing protein 53-like isoform X2"/>
    <property type="match status" value="1"/>
</dbReference>
<evidence type="ECO:0000259" key="8">
    <source>
        <dbReference type="PROSITE" id="PS50102"/>
    </source>
</evidence>
<dbReference type="GO" id="GO:0008270">
    <property type="term" value="F:zinc ion binding"/>
    <property type="evidence" value="ECO:0007669"/>
    <property type="project" value="UniProtKB-KW"/>
</dbReference>
<keyword evidence="2" id="KW-0863">Zinc-finger</keyword>
<feature type="region of interest" description="Disordered" evidence="7">
    <location>
        <begin position="1003"/>
        <end position="1025"/>
    </location>
</feature>
<feature type="compositionally biased region" description="Basic and acidic residues" evidence="7">
    <location>
        <begin position="1293"/>
        <end position="1328"/>
    </location>
</feature>
<dbReference type="InterPro" id="IPR019557">
    <property type="entry name" value="AminoTfrase-like_pln_mobile"/>
</dbReference>
<evidence type="ECO:0000256" key="2">
    <source>
        <dbReference type="ARBA" id="ARBA00022771"/>
    </source>
</evidence>
<dbReference type="Pfam" id="PF10536">
    <property type="entry name" value="PMD"/>
    <property type="match status" value="1"/>
</dbReference>
<dbReference type="GO" id="GO:0003677">
    <property type="term" value="F:DNA binding"/>
    <property type="evidence" value="ECO:0007669"/>
    <property type="project" value="UniProtKB-KW"/>
</dbReference>
<dbReference type="InterPro" id="IPR035979">
    <property type="entry name" value="RBD_domain_sf"/>
</dbReference>
<dbReference type="OrthoDB" id="1572276at2759"/>
<keyword evidence="5" id="KW-0238">DNA-binding</keyword>
<organism evidence="9 10">
    <name type="scientific">Brassica carinata</name>
    <name type="common">Ethiopian mustard</name>
    <name type="synonym">Abyssinian cabbage</name>
    <dbReference type="NCBI Taxonomy" id="52824"/>
    <lineage>
        <taxon>Eukaryota</taxon>
        <taxon>Viridiplantae</taxon>
        <taxon>Streptophyta</taxon>
        <taxon>Embryophyta</taxon>
        <taxon>Tracheophyta</taxon>
        <taxon>Spermatophyta</taxon>
        <taxon>Magnoliopsida</taxon>
        <taxon>eudicotyledons</taxon>
        <taxon>Gunneridae</taxon>
        <taxon>Pentapetalae</taxon>
        <taxon>rosids</taxon>
        <taxon>malvids</taxon>
        <taxon>Brassicales</taxon>
        <taxon>Brassicaceae</taxon>
        <taxon>Brassiceae</taxon>
        <taxon>Brassica</taxon>
    </lineage>
</organism>
<feature type="region of interest" description="Disordered" evidence="7">
    <location>
        <begin position="1293"/>
        <end position="1364"/>
    </location>
</feature>
<keyword evidence="1" id="KW-0479">Metal-binding</keyword>
<dbReference type="Proteomes" id="UP000886595">
    <property type="component" value="Unassembled WGS sequence"/>
</dbReference>
<name>A0A8X7TQD6_BRACI</name>
<comment type="caution">
    <text evidence="9">The sequence shown here is derived from an EMBL/GenBank/DDBJ whole genome shotgun (WGS) entry which is preliminary data.</text>
</comment>
<dbReference type="EMBL" id="JAAMPC010000016">
    <property type="protein sequence ID" value="KAG2250650.1"/>
    <property type="molecule type" value="Genomic_DNA"/>
</dbReference>